<proteinExistence type="predicted"/>
<protein>
    <submittedName>
        <fullName evidence="2">Uncharacterized protein</fullName>
    </submittedName>
</protein>
<reference evidence="2" key="1">
    <citation type="submission" date="2022-11" db="UniProtKB">
        <authorList>
            <consortium name="WormBaseParasite"/>
        </authorList>
    </citation>
    <scope>IDENTIFICATION</scope>
</reference>
<dbReference type="WBParaSite" id="nRc.2.0.1.t20424-RA">
    <property type="protein sequence ID" value="nRc.2.0.1.t20424-RA"/>
    <property type="gene ID" value="nRc.2.0.1.g20424"/>
</dbReference>
<dbReference type="Proteomes" id="UP000887565">
    <property type="component" value="Unplaced"/>
</dbReference>
<sequence length="65" mass="7493">MQDVIIFNGENTNYNLNGSSTVFREQILRHGWTTVLQFTARRTLAPINLASVSTRHMYDHSKINN</sequence>
<organism evidence="1 2">
    <name type="scientific">Romanomermis culicivorax</name>
    <name type="common">Nematode worm</name>
    <dbReference type="NCBI Taxonomy" id="13658"/>
    <lineage>
        <taxon>Eukaryota</taxon>
        <taxon>Metazoa</taxon>
        <taxon>Ecdysozoa</taxon>
        <taxon>Nematoda</taxon>
        <taxon>Enoplea</taxon>
        <taxon>Dorylaimia</taxon>
        <taxon>Mermithida</taxon>
        <taxon>Mermithoidea</taxon>
        <taxon>Mermithidae</taxon>
        <taxon>Romanomermis</taxon>
    </lineage>
</organism>
<evidence type="ECO:0000313" key="1">
    <source>
        <dbReference type="Proteomes" id="UP000887565"/>
    </source>
</evidence>
<keyword evidence="1" id="KW-1185">Reference proteome</keyword>
<dbReference type="AlphaFoldDB" id="A0A915J2T6"/>
<accession>A0A915J2T6</accession>
<name>A0A915J2T6_ROMCU</name>
<evidence type="ECO:0000313" key="2">
    <source>
        <dbReference type="WBParaSite" id="nRc.2.0.1.t20424-RA"/>
    </source>
</evidence>